<feature type="transmembrane region" description="Helical" evidence="16">
    <location>
        <begin position="99"/>
        <end position="120"/>
    </location>
</feature>
<evidence type="ECO:0000256" key="12">
    <source>
        <dbReference type="ARBA" id="ARBA00023136"/>
    </source>
</evidence>
<feature type="transmembrane region" description="Helical" evidence="16">
    <location>
        <begin position="53"/>
        <end position="79"/>
    </location>
</feature>
<evidence type="ECO:0000256" key="15">
    <source>
        <dbReference type="SAM" id="MobiDB-lite"/>
    </source>
</evidence>
<keyword evidence="4" id="KW-0597">Phosphoprotein</keyword>
<dbReference type="Proteomes" id="UP000078348">
    <property type="component" value="Unassembled WGS sequence"/>
</dbReference>
<evidence type="ECO:0000256" key="16">
    <source>
        <dbReference type="SAM" id="Phobius"/>
    </source>
</evidence>
<evidence type="ECO:0000256" key="10">
    <source>
        <dbReference type="ARBA" id="ARBA00022989"/>
    </source>
</evidence>
<feature type="transmembrane region" description="Helical" evidence="16">
    <location>
        <begin position="20"/>
        <end position="41"/>
    </location>
</feature>
<dbReference type="GO" id="GO:0016298">
    <property type="term" value="F:lipase activity"/>
    <property type="evidence" value="ECO:0007669"/>
    <property type="project" value="TreeGrafter"/>
</dbReference>
<dbReference type="CDD" id="cd00519">
    <property type="entry name" value="Lipase_3"/>
    <property type="match status" value="1"/>
</dbReference>
<gene>
    <name evidence="18" type="ORF">AV274_6172</name>
</gene>
<dbReference type="InterPro" id="IPR002921">
    <property type="entry name" value="Fungal_lipase-type"/>
</dbReference>
<protein>
    <recommendedName>
        <fullName evidence="14">sn-1-specific diacylglycerol lipase</fullName>
        <ecNumber evidence="14">3.1.1.116</ecNumber>
    </recommendedName>
</protein>
<dbReference type="EC" id="3.1.1.116" evidence="14"/>
<dbReference type="SUPFAM" id="SSF53474">
    <property type="entry name" value="alpha/beta-Hydrolases"/>
    <property type="match status" value="1"/>
</dbReference>
<evidence type="ECO:0000256" key="3">
    <source>
        <dbReference type="ARBA" id="ARBA00022475"/>
    </source>
</evidence>
<keyword evidence="19" id="KW-1185">Reference proteome</keyword>
<feature type="domain" description="Fungal lipase-type" evidence="17">
    <location>
        <begin position="436"/>
        <end position="590"/>
    </location>
</feature>
<dbReference type="GO" id="GO:0005886">
    <property type="term" value="C:plasma membrane"/>
    <property type="evidence" value="ECO:0007669"/>
    <property type="project" value="UniProtKB-SubCell"/>
</dbReference>
<comment type="cofactor">
    <cofactor evidence="1">
        <name>Ca(2+)</name>
        <dbReference type="ChEBI" id="CHEBI:29108"/>
    </cofactor>
</comment>
<sequence length="732" mass="82956">MGTIRLCGSKISVADDDLGFLMFFHLIIRLLSLFALIGCLSTYTKVEEATLPLFTFSAFAIIQFSVLTLLVMLEVGVIVYSSRGVVLESKKRRNAILLYYIHFVSFFIADIVGFTACYIMCRKGDAEAVHGFYAFIIAILVLNGVEFVVSIVGMCFVISPKRTESRVRRFLRCCFCCIIHDDEVIDALVNGIMELPSFQEFAFTDVILGLIMTNIVFHDKKKTVTTIADPDERLRVRKMRVNEYVEYLHQVANPRHSCINHNTLAKEDHKVFTQSIRYLFRRPSASPTPASPPNPAHVTDEQGEECAVISSISTDDIFAGMDAELGVGSEVVSRLNYPINEERLNYLSHMCKYANAVYGLSLVWLNSYMEKNARAFMRQMKKSMNETAIKDYNQLKITLQSILRDFGGSLIYCTDANIVGRTPWFIAYDSKYDSVVISVRGTWSMKDVVTDILADTQSLEEAGQEYGFEGKGEYTHRGMYLVAREVMSDLTRLQLLPLLFEKKPVENADFLVDDALLAKITTATKLVIVGHSLGGGAASLMSVFLQSTYPNTCCAFDPPGETLSPGLREQSTHFITTTVFGNDIFPRVSSYTFSLLQDNIITSLCYCKMSKLRFILSLLSDNLTVENLFYRSLNDMKEEKENIMTHWLRSSDEAKKTFAKECLLPGNLVYVKFNKLMVRTMRGKKKSLIREEAVHAVAEEFLDLRLGHHFFFNHWIFLFPVWLKRAADHAAE</sequence>
<dbReference type="STRING" id="478820.A0A196S810"/>
<comment type="subcellular location">
    <subcellularLocation>
        <location evidence="2">Cell membrane</location>
        <topology evidence="2">Multi-pass membrane protein</topology>
    </subcellularLocation>
</comment>
<evidence type="ECO:0000256" key="9">
    <source>
        <dbReference type="ARBA" id="ARBA00022963"/>
    </source>
</evidence>
<dbReference type="PANTHER" id="PTHR45792">
    <property type="entry name" value="DIACYLGLYCEROL LIPASE HOMOLOG-RELATED"/>
    <property type="match status" value="1"/>
</dbReference>
<organism evidence="18 19">
    <name type="scientific">Blastocystis sp. subtype 1 (strain ATCC 50177 / NandII)</name>
    <dbReference type="NCBI Taxonomy" id="478820"/>
    <lineage>
        <taxon>Eukaryota</taxon>
        <taxon>Sar</taxon>
        <taxon>Stramenopiles</taxon>
        <taxon>Bigyra</taxon>
        <taxon>Opalozoa</taxon>
        <taxon>Opalinata</taxon>
        <taxon>Blastocystidae</taxon>
        <taxon>Blastocystis</taxon>
    </lineage>
</organism>
<evidence type="ECO:0000256" key="7">
    <source>
        <dbReference type="ARBA" id="ARBA00022801"/>
    </source>
</evidence>
<evidence type="ECO:0000259" key="17">
    <source>
        <dbReference type="Pfam" id="PF01764"/>
    </source>
</evidence>
<evidence type="ECO:0000256" key="13">
    <source>
        <dbReference type="ARBA" id="ARBA00024531"/>
    </source>
</evidence>
<evidence type="ECO:0000256" key="1">
    <source>
        <dbReference type="ARBA" id="ARBA00001913"/>
    </source>
</evidence>
<comment type="caution">
    <text evidence="18">The sequence shown here is derived from an EMBL/GenBank/DDBJ whole genome shotgun (WGS) entry which is preliminary data.</text>
</comment>
<evidence type="ECO:0000256" key="2">
    <source>
        <dbReference type="ARBA" id="ARBA00004651"/>
    </source>
</evidence>
<dbReference type="Gene3D" id="3.40.50.1820">
    <property type="entry name" value="alpha/beta hydrolase"/>
    <property type="match status" value="1"/>
</dbReference>
<keyword evidence="9" id="KW-0442">Lipid degradation</keyword>
<keyword evidence="8" id="KW-0106">Calcium</keyword>
<dbReference type="InterPro" id="IPR029058">
    <property type="entry name" value="AB_hydrolase_fold"/>
</dbReference>
<evidence type="ECO:0000313" key="19">
    <source>
        <dbReference type="Proteomes" id="UP000078348"/>
    </source>
</evidence>
<keyword evidence="3" id="KW-1003">Cell membrane</keyword>
<evidence type="ECO:0000256" key="14">
    <source>
        <dbReference type="ARBA" id="ARBA00026104"/>
    </source>
</evidence>
<dbReference type="PANTHER" id="PTHR45792:SF8">
    <property type="entry name" value="DIACYLGLYCEROL LIPASE-ALPHA"/>
    <property type="match status" value="1"/>
</dbReference>
<keyword evidence="12 16" id="KW-0472">Membrane</keyword>
<dbReference type="GO" id="GO:0016042">
    <property type="term" value="P:lipid catabolic process"/>
    <property type="evidence" value="ECO:0007669"/>
    <property type="project" value="UniProtKB-KW"/>
</dbReference>
<keyword evidence="5 16" id="KW-0812">Transmembrane</keyword>
<keyword evidence="11" id="KW-0443">Lipid metabolism</keyword>
<evidence type="ECO:0000256" key="8">
    <source>
        <dbReference type="ARBA" id="ARBA00022837"/>
    </source>
</evidence>
<keyword evidence="7" id="KW-0378">Hydrolase</keyword>
<reference evidence="18 19" key="1">
    <citation type="submission" date="2016-05" db="EMBL/GenBank/DDBJ databases">
        <title>Nuclear genome of Blastocystis sp. subtype 1 NandII.</title>
        <authorList>
            <person name="Gentekaki E."/>
            <person name="Curtis B."/>
            <person name="Stairs C."/>
            <person name="Eme L."/>
            <person name="Herman E."/>
            <person name="Klimes V."/>
            <person name="Arias M.C."/>
            <person name="Elias M."/>
            <person name="Hilliou F."/>
            <person name="Klute M."/>
            <person name="Malik S.-B."/>
            <person name="Pightling A."/>
            <person name="Rachubinski R."/>
            <person name="Salas D."/>
            <person name="Schlacht A."/>
            <person name="Suga H."/>
            <person name="Archibald J."/>
            <person name="Ball S.G."/>
            <person name="Clark G."/>
            <person name="Dacks J."/>
            <person name="Van Der Giezen M."/>
            <person name="Tsaousis A."/>
            <person name="Roger A."/>
        </authorList>
    </citation>
    <scope>NUCLEOTIDE SEQUENCE [LARGE SCALE GENOMIC DNA]</scope>
    <source>
        <strain evidence="19">ATCC 50177 / NandII</strain>
    </source>
</reference>
<dbReference type="AlphaFoldDB" id="A0A196S810"/>
<feature type="transmembrane region" description="Helical" evidence="16">
    <location>
        <begin position="132"/>
        <end position="159"/>
    </location>
</feature>
<proteinExistence type="predicted"/>
<name>A0A196S810_BLAHN</name>
<evidence type="ECO:0000313" key="18">
    <source>
        <dbReference type="EMBL" id="OAO12124.1"/>
    </source>
</evidence>
<dbReference type="GO" id="GO:0046872">
    <property type="term" value="F:metal ion binding"/>
    <property type="evidence" value="ECO:0007669"/>
    <property type="project" value="UniProtKB-KW"/>
</dbReference>
<dbReference type="InterPro" id="IPR052214">
    <property type="entry name" value="DAG_Lipase-Related"/>
</dbReference>
<accession>A0A196S810</accession>
<evidence type="ECO:0000256" key="4">
    <source>
        <dbReference type="ARBA" id="ARBA00022553"/>
    </source>
</evidence>
<dbReference type="EMBL" id="LXWW01000561">
    <property type="protein sequence ID" value="OAO12124.1"/>
    <property type="molecule type" value="Genomic_DNA"/>
</dbReference>
<evidence type="ECO:0000256" key="5">
    <source>
        <dbReference type="ARBA" id="ARBA00022692"/>
    </source>
</evidence>
<dbReference type="OrthoDB" id="438440at2759"/>
<keyword evidence="6" id="KW-0479">Metal-binding</keyword>
<feature type="region of interest" description="Disordered" evidence="15">
    <location>
        <begin position="283"/>
        <end position="302"/>
    </location>
</feature>
<comment type="catalytic activity">
    <reaction evidence="13">
        <text>a 1,2-diacyl-sn-glycerol + H2O = a 2-acylglycerol + a fatty acid + H(+)</text>
        <dbReference type="Rhea" id="RHEA:33275"/>
        <dbReference type="ChEBI" id="CHEBI:15377"/>
        <dbReference type="ChEBI" id="CHEBI:15378"/>
        <dbReference type="ChEBI" id="CHEBI:17389"/>
        <dbReference type="ChEBI" id="CHEBI:17815"/>
        <dbReference type="ChEBI" id="CHEBI:28868"/>
        <dbReference type="EC" id="3.1.1.116"/>
    </reaction>
    <physiologicalReaction direction="left-to-right" evidence="13">
        <dbReference type="Rhea" id="RHEA:33276"/>
    </physiologicalReaction>
</comment>
<evidence type="ECO:0000256" key="11">
    <source>
        <dbReference type="ARBA" id="ARBA00023098"/>
    </source>
</evidence>
<dbReference type="Pfam" id="PF01764">
    <property type="entry name" value="Lipase_3"/>
    <property type="match status" value="1"/>
</dbReference>
<keyword evidence="10 16" id="KW-1133">Transmembrane helix</keyword>
<evidence type="ECO:0000256" key="6">
    <source>
        <dbReference type="ARBA" id="ARBA00022723"/>
    </source>
</evidence>